<dbReference type="EMBL" id="JAGGNH010000027">
    <property type="protein sequence ID" value="KAJ0961339.1"/>
    <property type="molecule type" value="Genomic_DNA"/>
</dbReference>
<dbReference type="OrthoDB" id="3045089at2759"/>
<dbReference type="Proteomes" id="UP001085076">
    <property type="component" value="Unassembled WGS sequence"/>
</dbReference>
<feature type="compositionally biased region" description="Basic and acidic residues" evidence="1">
    <location>
        <begin position="130"/>
        <end position="148"/>
    </location>
</feature>
<organism evidence="2 3">
    <name type="scientific">Dioscorea zingiberensis</name>
    <dbReference type="NCBI Taxonomy" id="325984"/>
    <lineage>
        <taxon>Eukaryota</taxon>
        <taxon>Viridiplantae</taxon>
        <taxon>Streptophyta</taxon>
        <taxon>Embryophyta</taxon>
        <taxon>Tracheophyta</taxon>
        <taxon>Spermatophyta</taxon>
        <taxon>Magnoliopsida</taxon>
        <taxon>Liliopsida</taxon>
        <taxon>Dioscoreales</taxon>
        <taxon>Dioscoreaceae</taxon>
        <taxon>Dioscorea</taxon>
    </lineage>
</organism>
<reference evidence="2 3" key="1">
    <citation type="journal article" date="2022" name="Hortic Res">
        <title>The genome of Dioscorea zingiberensis sheds light on the biosynthesis, origin and evolution of the medicinally important diosgenin saponins.</title>
        <authorList>
            <person name="Li Y."/>
            <person name="Tan C."/>
            <person name="Li Z."/>
            <person name="Guo J."/>
            <person name="Li S."/>
            <person name="Chen X."/>
            <person name="Wang C."/>
            <person name="Dai X."/>
            <person name="Yang H."/>
            <person name="Song W."/>
            <person name="Hou L."/>
            <person name="Xu J."/>
            <person name="Tong Z."/>
            <person name="Xu A."/>
            <person name="Yuan X."/>
            <person name="Wang W."/>
            <person name="Yang Q."/>
            <person name="Chen L."/>
            <person name="Sun Z."/>
            <person name="Wang K."/>
            <person name="Pan B."/>
            <person name="Chen J."/>
            <person name="Bao Y."/>
            <person name="Liu F."/>
            <person name="Qi X."/>
            <person name="Gang D.R."/>
            <person name="Wen J."/>
            <person name="Li J."/>
        </authorList>
    </citation>
    <scope>NUCLEOTIDE SEQUENCE [LARGE SCALE GENOMIC DNA]</scope>
    <source>
        <strain evidence="2">Dzin_1.0</strain>
    </source>
</reference>
<gene>
    <name evidence="2" type="ORF">J5N97_000601</name>
</gene>
<feature type="region of interest" description="Disordered" evidence="1">
    <location>
        <begin position="1"/>
        <end position="33"/>
    </location>
</feature>
<protein>
    <submittedName>
        <fullName evidence="2">Uncharacterized protein</fullName>
    </submittedName>
</protein>
<feature type="compositionally biased region" description="Polar residues" evidence="1">
    <location>
        <begin position="156"/>
        <end position="173"/>
    </location>
</feature>
<sequence>MIGHPVANCSLINNKRREEEPSVATDMVGKKDDLQPMQVDAGMAQQEKEPEAQNLDSLEIKENQFDWALAGPRRGHGRGRGPNTTGRTMEASQTDTWKNGRKAGQHDPFHSGVRLTRGGRGGHLGQKGHIPRDKRRDDPMANLSDKDFPPLPNPSRSPLDHTQQSSIPKSSQEIEAVVTAVSGPKHGLMLYGFSDPPPLDIRVAWSEDHNSSVSTNDHKASIYKMYPFSCFLICNLVSPTVANAASV</sequence>
<proteinExistence type="predicted"/>
<comment type="caution">
    <text evidence="2">The sequence shown here is derived from an EMBL/GenBank/DDBJ whole genome shotgun (WGS) entry which is preliminary data.</text>
</comment>
<evidence type="ECO:0000313" key="3">
    <source>
        <dbReference type="Proteomes" id="UP001085076"/>
    </source>
</evidence>
<dbReference type="AlphaFoldDB" id="A0A9D5H2Z4"/>
<name>A0A9D5H2Z4_9LILI</name>
<keyword evidence="3" id="KW-1185">Reference proteome</keyword>
<feature type="region of interest" description="Disordered" evidence="1">
    <location>
        <begin position="67"/>
        <end position="173"/>
    </location>
</feature>
<evidence type="ECO:0000256" key="1">
    <source>
        <dbReference type="SAM" id="MobiDB-lite"/>
    </source>
</evidence>
<evidence type="ECO:0000313" key="2">
    <source>
        <dbReference type="EMBL" id="KAJ0961339.1"/>
    </source>
</evidence>
<accession>A0A9D5H2Z4</accession>